<dbReference type="AlphaFoldDB" id="A0AAD5UNS5"/>
<proteinExistence type="predicted"/>
<feature type="region of interest" description="Disordered" evidence="1">
    <location>
        <begin position="174"/>
        <end position="195"/>
    </location>
</feature>
<evidence type="ECO:0000313" key="4">
    <source>
        <dbReference type="Proteomes" id="UP001212997"/>
    </source>
</evidence>
<reference evidence="3" key="1">
    <citation type="submission" date="2022-07" db="EMBL/GenBank/DDBJ databases">
        <title>Genome Sequence of Physisporinus lineatus.</title>
        <authorList>
            <person name="Buettner E."/>
        </authorList>
    </citation>
    <scope>NUCLEOTIDE SEQUENCE</scope>
    <source>
        <strain evidence="3">VT162</strain>
    </source>
</reference>
<protein>
    <recommendedName>
        <fullName evidence="5">Lysine-specific metallo-endopeptidase domain-containing protein</fullName>
    </recommendedName>
</protein>
<keyword evidence="4" id="KW-1185">Reference proteome</keyword>
<dbReference type="GO" id="GO:0008237">
    <property type="term" value="F:metallopeptidase activity"/>
    <property type="evidence" value="ECO:0007669"/>
    <property type="project" value="InterPro"/>
</dbReference>
<feature type="region of interest" description="Disordered" evidence="1">
    <location>
        <begin position="286"/>
        <end position="391"/>
    </location>
</feature>
<feature type="compositionally biased region" description="Low complexity" evidence="1">
    <location>
        <begin position="286"/>
        <end position="300"/>
    </location>
</feature>
<evidence type="ECO:0008006" key="5">
    <source>
        <dbReference type="Google" id="ProtNLM"/>
    </source>
</evidence>
<dbReference type="InterPro" id="IPR024079">
    <property type="entry name" value="MetalloPept_cat_dom_sf"/>
</dbReference>
<gene>
    <name evidence="3" type="ORF">NLI96_g13057</name>
</gene>
<dbReference type="Gene3D" id="3.40.390.10">
    <property type="entry name" value="Collagenase (Catalytic Domain)"/>
    <property type="match status" value="1"/>
</dbReference>
<name>A0AAD5UNS5_9APHY</name>
<comment type="caution">
    <text evidence="3">The sequence shown here is derived from an EMBL/GenBank/DDBJ whole genome shotgun (WGS) entry which is preliminary data.</text>
</comment>
<feature type="chain" id="PRO_5042193682" description="Lysine-specific metallo-endopeptidase domain-containing protein" evidence="2">
    <location>
        <begin position="21"/>
        <end position="391"/>
    </location>
</feature>
<evidence type="ECO:0000313" key="3">
    <source>
        <dbReference type="EMBL" id="KAJ3473305.1"/>
    </source>
</evidence>
<feature type="signal peptide" evidence="2">
    <location>
        <begin position="1"/>
        <end position="20"/>
    </location>
</feature>
<evidence type="ECO:0000256" key="1">
    <source>
        <dbReference type="SAM" id="MobiDB-lite"/>
    </source>
</evidence>
<dbReference type="EMBL" id="JANAWD010001456">
    <property type="protein sequence ID" value="KAJ3473305.1"/>
    <property type="molecule type" value="Genomic_DNA"/>
</dbReference>
<organism evidence="3 4">
    <name type="scientific">Meripilus lineatus</name>
    <dbReference type="NCBI Taxonomy" id="2056292"/>
    <lineage>
        <taxon>Eukaryota</taxon>
        <taxon>Fungi</taxon>
        <taxon>Dikarya</taxon>
        <taxon>Basidiomycota</taxon>
        <taxon>Agaricomycotina</taxon>
        <taxon>Agaricomycetes</taxon>
        <taxon>Polyporales</taxon>
        <taxon>Meripilaceae</taxon>
        <taxon>Meripilus</taxon>
    </lineage>
</organism>
<keyword evidence="2" id="KW-0732">Signal</keyword>
<evidence type="ECO:0000256" key="2">
    <source>
        <dbReference type="SAM" id="SignalP"/>
    </source>
</evidence>
<dbReference type="Proteomes" id="UP001212997">
    <property type="component" value="Unassembled WGS sequence"/>
</dbReference>
<sequence length="391" mass="41224">MLFKSSGLLLVLAIVRVVVGVPLGIQYDKSTGLSAAETANKGRLDQATVQAHGQVQKMREGINKYKAGDPKAKQLYEAAFGKNANVAVVDDTISKLEHGNLKAKVATHNFKNGEIAAVPWTKDGKKPWTAGNAQFGSKFHGSGMNNDGRAGTIIHEATHQLAKTGDDVNMSGKIIKPSDGSSKPSGATGYTSNPNMHKTVAQVNADHLYTNVRDHSPNMHDNAESYAVFGSLCSQPGALRRRDVHLYNHALRAGDDELLMHLARRNSCKLPKDYFAKKAAAKKAAAAKGGQATAKGATKGLSKKPVAGAASRHGVKLATPKGKAPAHNIAKTRLGTAHSSKKPGAGPAAHSVAKPHARPGSQSAAKRPITHAVLSDQLPPVPVRRDLPRGL</sequence>
<accession>A0AAD5UNS5</accession>
<feature type="compositionally biased region" description="Polar residues" evidence="1">
    <location>
        <begin position="179"/>
        <end position="195"/>
    </location>
</feature>